<dbReference type="Gene3D" id="4.10.280.10">
    <property type="entry name" value="Helix-loop-helix DNA-binding domain"/>
    <property type="match status" value="1"/>
</dbReference>
<dbReference type="InterPro" id="IPR018540">
    <property type="entry name" value="Spo0E-like"/>
</dbReference>
<organism evidence="1 2">
    <name type="scientific">Candidatus Clostridium stratigraminis</name>
    <dbReference type="NCBI Taxonomy" id="3381661"/>
    <lineage>
        <taxon>Bacteria</taxon>
        <taxon>Bacillati</taxon>
        <taxon>Bacillota</taxon>
        <taxon>Clostridia</taxon>
        <taxon>Eubacteriales</taxon>
        <taxon>Clostridiaceae</taxon>
        <taxon>Clostridium</taxon>
    </lineage>
</organism>
<dbReference type="RefSeq" id="WP_406768373.1">
    <property type="nucleotide sequence ID" value="NZ_JBJHZZ010000001.1"/>
</dbReference>
<gene>
    <name evidence="1" type="ORF">ACJDUG_02870</name>
</gene>
<protein>
    <submittedName>
        <fullName evidence="1">Aspartyl-phosphate phosphatase Spo0E family protein</fullName>
    </submittedName>
</protein>
<dbReference type="EMBL" id="JBJHZZ010000001">
    <property type="protein sequence ID" value="MFL0245919.1"/>
    <property type="molecule type" value="Genomic_DNA"/>
</dbReference>
<dbReference type="Pfam" id="PF09388">
    <property type="entry name" value="SpoOE-like"/>
    <property type="match status" value="1"/>
</dbReference>
<keyword evidence="2" id="KW-1185">Reference proteome</keyword>
<reference evidence="1 2" key="1">
    <citation type="submission" date="2024-11" db="EMBL/GenBank/DDBJ databases">
        <authorList>
            <person name="Heng Y.C."/>
            <person name="Lim A.C.H."/>
            <person name="Lee J.K.Y."/>
            <person name="Kittelmann S."/>
        </authorList>
    </citation>
    <scope>NUCLEOTIDE SEQUENCE [LARGE SCALE GENOMIC DNA]</scope>
    <source>
        <strain evidence="1 2">WILCCON 0185</strain>
    </source>
</reference>
<dbReference type="SUPFAM" id="SSF140500">
    <property type="entry name" value="BAS1536-like"/>
    <property type="match status" value="1"/>
</dbReference>
<evidence type="ECO:0000313" key="1">
    <source>
        <dbReference type="EMBL" id="MFL0245919.1"/>
    </source>
</evidence>
<sequence>MSETNEIENLRTKLNNMISAKEIITNDSELLNLSIELDEKINIFMYKENDKK</sequence>
<proteinExistence type="predicted"/>
<name>A0ABW8SZY6_9CLOT</name>
<dbReference type="InterPro" id="IPR036638">
    <property type="entry name" value="HLH_DNA-bd_sf"/>
</dbReference>
<dbReference type="Proteomes" id="UP001623591">
    <property type="component" value="Unassembled WGS sequence"/>
</dbReference>
<comment type="caution">
    <text evidence="1">The sequence shown here is derived from an EMBL/GenBank/DDBJ whole genome shotgun (WGS) entry which is preliminary data.</text>
</comment>
<dbReference type="InterPro" id="IPR037208">
    <property type="entry name" value="Spo0E-like_sf"/>
</dbReference>
<evidence type="ECO:0000313" key="2">
    <source>
        <dbReference type="Proteomes" id="UP001623591"/>
    </source>
</evidence>
<accession>A0ABW8SZY6</accession>